<dbReference type="PANTHER" id="PTHR30460">
    <property type="entry name" value="MODERATE CONDUCTANCE MECHANOSENSITIVE CHANNEL YBIO"/>
    <property type="match status" value="1"/>
</dbReference>
<evidence type="ECO:0000259" key="8">
    <source>
        <dbReference type="Pfam" id="PF00924"/>
    </source>
</evidence>
<dbReference type="RefSeq" id="WP_100415395.1">
    <property type="nucleotide sequence ID" value="NZ_PGEZ01000002.1"/>
</dbReference>
<evidence type="ECO:0000259" key="9">
    <source>
        <dbReference type="Pfam" id="PF21082"/>
    </source>
</evidence>
<dbReference type="OrthoDB" id="4638917at2"/>
<dbReference type="Pfam" id="PF00924">
    <property type="entry name" value="MS_channel_2nd"/>
    <property type="match status" value="1"/>
</dbReference>
<keyword evidence="5 7" id="KW-1133">Transmembrane helix</keyword>
<dbReference type="InterPro" id="IPR049278">
    <property type="entry name" value="MS_channel_C"/>
</dbReference>
<dbReference type="FunFam" id="2.30.30.60:FF:000001">
    <property type="entry name" value="MscS Mechanosensitive ion channel"/>
    <property type="match status" value="1"/>
</dbReference>
<feature type="transmembrane region" description="Helical" evidence="7">
    <location>
        <begin position="37"/>
        <end position="59"/>
    </location>
</feature>
<dbReference type="InterPro" id="IPR045276">
    <property type="entry name" value="YbiO_bact"/>
</dbReference>
<keyword evidence="12" id="KW-1185">Reference proteome</keyword>
<dbReference type="InterPro" id="IPR023408">
    <property type="entry name" value="MscS_beta-dom_sf"/>
</dbReference>
<dbReference type="InterPro" id="IPR011066">
    <property type="entry name" value="MscS_channel_C_sf"/>
</dbReference>
<dbReference type="GO" id="GO:0008381">
    <property type="term" value="F:mechanosensitive monoatomic ion channel activity"/>
    <property type="evidence" value="ECO:0007669"/>
    <property type="project" value="InterPro"/>
</dbReference>
<accession>A0A2M9B8C3</accession>
<name>A0A2M9B8C3_9ACTN</name>
<dbReference type="GO" id="GO:0005886">
    <property type="term" value="C:plasma membrane"/>
    <property type="evidence" value="ECO:0007669"/>
    <property type="project" value="UniProtKB-SubCell"/>
</dbReference>
<feature type="domain" description="Mechanosensitive ion channel MscS" evidence="8">
    <location>
        <begin position="145"/>
        <end position="208"/>
    </location>
</feature>
<feature type="transmembrane region" description="Helical" evidence="7">
    <location>
        <begin position="98"/>
        <end position="118"/>
    </location>
</feature>
<dbReference type="Pfam" id="PF21088">
    <property type="entry name" value="MS_channel_1st"/>
    <property type="match status" value="1"/>
</dbReference>
<keyword evidence="6 7" id="KW-0472">Membrane</keyword>
<comment type="caution">
    <text evidence="11">The sequence shown here is derived from an EMBL/GenBank/DDBJ whole genome shotgun (WGS) entry which is preliminary data.</text>
</comment>
<evidence type="ECO:0000259" key="10">
    <source>
        <dbReference type="Pfam" id="PF21088"/>
    </source>
</evidence>
<dbReference type="SUPFAM" id="SSF82689">
    <property type="entry name" value="Mechanosensitive channel protein MscS (YggB), C-terminal domain"/>
    <property type="match status" value="1"/>
</dbReference>
<protein>
    <submittedName>
        <fullName evidence="11">Small conductance mechanosensitive channel</fullName>
    </submittedName>
</protein>
<dbReference type="Gene3D" id="3.30.70.100">
    <property type="match status" value="1"/>
</dbReference>
<evidence type="ECO:0000256" key="2">
    <source>
        <dbReference type="ARBA" id="ARBA00008017"/>
    </source>
</evidence>
<dbReference type="Gene3D" id="1.10.287.1260">
    <property type="match status" value="1"/>
</dbReference>
<keyword evidence="4 7" id="KW-0812">Transmembrane</keyword>
<dbReference type="EMBL" id="PGEZ01000002">
    <property type="protein sequence ID" value="PJJ54178.1"/>
    <property type="molecule type" value="Genomic_DNA"/>
</dbReference>
<dbReference type="Pfam" id="PF21082">
    <property type="entry name" value="MS_channel_3rd"/>
    <property type="match status" value="1"/>
</dbReference>
<comment type="subcellular location">
    <subcellularLocation>
        <location evidence="1">Cell membrane</location>
        <topology evidence="1">Multi-pass membrane protein</topology>
    </subcellularLocation>
</comment>
<evidence type="ECO:0000256" key="7">
    <source>
        <dbReference type="SAM" id="Phobius"/>
    </source>
</evidence>
<dbReference type="Gene3D" id="2.30.30.60">
    <property type="match status" value="1"/>
</dbReference>
<dbReference type="InterPro" id="IPR010920">
    <property type="entry name" value="LSM_dom_sf"/>
</dbReference>
<keyword evidence="3" id="KW-1003">Cell membrane</keyword>
<dbReference type="Proteomes" id="UP000230842">
    <property type="component" value="Unassembled WGS sequence"/>
</dbReference>
<feature type="domain" description="Mechanosensitive ion channel transmembrane helices 2/3" evidence="10">
    <location>
        <begin position="103"/>
        <end position="143"/>
    </location>
</feature>
<dbReference type="SUPFAM" id="SSF50182">
    <property type="entry name" value="Sm-like ribonucleoproteins"/>
    <property type="match status" value="1"/>
</dbReference>
<feature type="domain" description="Mechanosensitive ion channel MscS C-terminal" evidence="9">
    <location>
        <begin position="215"/>
        <end position="301"/>
    </location>
</feature>
<evidence type="ECO:0000313" key="11">
    <source>
        <dbReference type="EMBL" id="PJJ54178.1"/>
    </source>
</evidence>
<evidence type="ECO:0000256" key="3">
    <source>
        <dbReference type="ARBA" id="ARBA00022475"/>
    </source>
</evidence>
<reference evidence="11 12" key="1">
    <citation type="submission" date="2017-11" db="EMBL/GenBank/DDBJ databases">
        <title>Genomic Encyclopedia of Archaeal and Bacterial Type Strains, Phase II (KMG-II): From Individual Species to Whole Genera.</title>
        <authorList>
            <person name="Goeker M."/>
        </authorList>
    </citation>
    <scope>NUCLEOTIDE SEQUENCE [LARGE SCALE GENOMIC DNA]</scope>
    <source>
        <strain evidence="11 12">DSM 27763</strain>
    </source>
</reference>
<evidence type="ECO:0000256" key="1">
    <source>
        <dbReference type="ARBA" id="ARBA00004651"/>
    </source>
</evidence>
<dbReference type="InterPro" id="IPR011014">
    <property type="entry name" value="MscS_channel_TM-2"/>
</dbReference>
<evidence type="ECO:0000256" key="4">
    <source>
        <dbReference type="ARBA" id="ARBA00022692"/>
    </source>
</evidence>
<evidence type="ECO:0000256" key="5">
    <source>
        <dbReference type="ARBA" id="ARBA00022989"/>
    </source>
</evidence>
<evidence type="ECO:0000256" key="6">
    <source>
        <dbReference type="ARBA" id="ARBA00023136"/>
    </source>
</evidence>
<feature type="transmembrane region" description="Helical" evidence="7">
    <location>
        <begin position="124"/>
        <end position="146"/>
    </location>
</feature>
<dbReference type="InterPro" id="IPR049142">
    <property type="entry name" value="MS_channel_1st"/>
</dbReference>
<evidence type="ECO:0000313" key="12">
    <source>
        <dbReference type="Proteomes" id="UP000230842"/>
    </source>
</evidence>
<gene>
    <name evidence="11" type="ORF">CLV56_3682</name>
</gene>
<organism evidence="11 12">
    <name type="scientific">Mumia flava</name>
    <dbReference type="NCBI Taxonomy" id="1348852"/>
    <lineage>
        <taxon>Bacteria</taxon>
        <taxon>Bacillati</taxon>
        <taxon>Actinomycetota</taxon>
        <taxon>Actinomycetes</taxon>
        <taxon>Propionibacteriales</taxon>
        <taxon>Nocardioidaceae</taxon>
        <taxon>Mumia</taxon>
    </lineage>
</organism>
<dbReference type="SUPFAM" id="SSF82861">
    <property type="entry name" value="Mechanosensitive channel protein MscS (YggB), transmembrane region"/>
    <property type="match status" value="1"/>
</dbReference>
<dbReference type="InterPro" id="IPR006685">
    <property type="entry name" value="MscS_channel_2nd"/>
</dbReference>
<comment type="similarity">
    <text evidence="2">Belongs to the MscS (TC 1.A.23) family.</text>
</comment>
<dbReference type="PANTHER" id="PTHR30460:SF0">
    <property type="entry name" value="MODERATE CONDUCTANCE MECHANOSENSITIVE CHANNEL YBIO"/>
    <property type="match status" value="1"/>
</dbReference>
<sequence>MTALPFDNECWTDPDNTTCRLVHKWTGNDTLAEMSNIFLAKPLSILILILIGIFARWLLNRVIDKVARRAGTTAMPGALGRAAPINQRRALRAESLASLLKSISTAVIASIVVLMIIAQLGYNIGPLLASAGIVGLALGFGAQSLVKDFVSGIFMVFEDQYGVGDWVDLGPADGTVEAVSMRITRIRDVDGTVWYVRNGEITRVGNMSQNWARAVMDIPVAYGEDIDEVRDTLIAVAERMREDEEWRTKILEPPEVWGVNAISAEGIMVRTAIKTAPLEQWAVIRELRERVLNEFERLGIDVPYAHAVAYGQPPRDGVDGDDARNAAIADQATPDDAL</sequence>
<proteinExistence type="inferred from homology"/>
<dbReference type="AlphaFoldDB" id="A0A2M9B8C3"/>